<proteinExistence type="inferred from homology"/>
<keyword evidence="2" id="KW-0560">Oxidoreductase</keyword>
<dbReference type="PANTHER" id="PTHR44196:SF3">
    <property type="entry name" value="SHORT CHAIN DEHYDROGENASE FAMILY PROTEIN"/>
    <property type="match status" value="1"/>
</dbReference>
<dbReference type="SUPFAM" id="SSF51735">
    <property type="entry name" value="NAD(P)-binding Rossmann-fold domains"/>
    <property type="match status" value="1"/>
</dbReference>
<dbReference type="PROSITE" id="PS00061">
    <property type="entry name" value="ADH_SHORT"/>
    <property type="match status" value="1"/>
</dbReference>
<evidence type="ECO:0000256" key="1">
    <source>
        <dbReference type="ARBA" id="ARBA00006484"/>
    </source>
</evidence>
<protein>
    <submittedName>
        <fullName evidence="3">SDR family NAD(P)-dependent oxidoreductase</fullName>
    </submittedName>
</protein>
<dbReference type="RefSeq" id="WP_321544296.1">
    <property type="nucleotide sequence ID" value="NZ_JAXIVS010000001.1"/>
</dbReference>
<evidence type="ECO:0000313" key="4">
    <source>
        <dbReference type="Proteomes" id="UP001291309"/>
    </source>
</evidence>
<dbReference type="Gene3D" id="3.40.50.720">
    <property type="entry name" value="NAD(P)-binding Rossmann-like Domain"/>
    <property type="match status" value="1"/>
</dbReference>
<comment type="similarity">
    <text evidence="1">Belongs to the short-chain dehydrogenases/reductases (SDR) family.</text>
</comment>
<dbReference type="PANTHER" id="PTHR44196">
    <property type="entry name" value="DEHYDROGENASE/REDUCTASE SDR FAMILY MEMBER 7B"/>
    <property type="match status" value="1"/>
</dbReference>
<comment type="caution">
    <text evidence="3">The sequence shown here is derived from an EMBL/GenBank/DDBJ whole genome shotgun (WGS) entry which is preliminary data.</text>
</comment>
<sequence>MQGTYRTAFITGASSGIGRGLAAWLARRGVRVFGAARRLEELEALAREVQSEGEIVPVQLDVADARSTLEVIRSIDESCGGLELVVANAAIAPETPGHALAWDTVEQIIDVNVRGAAATLGAVADRMVSRGSGHLVGISSQAAGRGLPRHVAYSASKAFLSNFIEGLRVDLGPRGVKVTAIHPGFVRTPGTAGNAFKMPFLLEVDDAVDRIGRAIFRGASDFSFPWQAATVSKLSRLLPNGLWDRAVRGFGTPGD</sequence>
<gene>
    <name evidence="3" type="ORF">SYV04_04310</name>
</gene>
<dbReference type="Pfam" id="PF00106">
    <property type="entry name" value="adh_short"/>
    <property type="match status" value="1"/>
</dbReference>
<dbReference type="InterPro" id="IPR020904">
    <property type="entry name" value="Sc_DH/Rdtase_CS"/>
</dbReference>
<dbReference type="InterPro" id="IPR036291">
    <property type="entry name" value="NAD(P)-bd_dom_sf"/>
</dbReference>
<dbReference type="InterPro" id="IPR002347">
    <property type="entry name" value="SDR_fam"/>
</dbReference>
<evidence type="ECO:0000313" key="3">
    <source>
        <dbReference type="EMBL" id="MDY7225589.1"/>
    </source>
</evidence>
<dbReference type="EMBL" id="JAXIVS010000001">
    <property type="protein sequence ID" value="MDY7225589.1"/>
    <property type="molecule type" value="Genomic_DNA"/>
</dbReference>
<evidence type="ECO:0000256" key="2">
    <source>
        <dbReference type="ARBA" id="ARBA00023002"/>
    </source>
</evidence>
<name>A0ABU5GWM5_9BACT</name>
<dbReference type="Proteomes" id="UP001291309">
    <property type="component" value="Unassembled WGS sequence"/>
</dbReference>
<reference evidence="3 4" key="1">
    <citation type="submission" date="2023-12" db="EMBL/GenBank/DDBJ databases">
        <title>the genome sequence of Hyalangium sp. s54d21.</title>
        <authorList>
            <person name="Zhang X."/>
        </authorList>
    </citation>
    <scope>NUCLEOTIDE SEQUENCE [LARGE SCALE GENOMIC DNA]</scope>
    <source>
        <strain evidence="4">s54d21</strain>
    </source>
</reference>
<dbReference type="PRINTS" id="PR00081">
    <property type="entry name" value="GDHRDH"/>
</dbReference>
<accession>A0ABU5GWM5</accession>
<keyword evidence="4" id="KW-1185">Reference proteome</keyword>
<organism evidence="3 4">
    <name type="scientific">Hyalangium rubrum</name>
    <dbReference type="NCBI Taxonomy" id="3103134"/>
    <lineage>
        <taxon>Bacteria</taxon>
        <taxon>Pseudomonadati</taxon>
        <taxon>Myxococcota</taxon>
        <taxon>Myxococcia</taxon>
        <taxon>Myxococcales</taxon>
        <taxon>Cystobacterineae</taxon>
        <taxon>Archangiaceae</taxon>
        <taxon>Hyalangium</taxon>
    </lineage>
</organism>